<protein>
    <submittedName>
        <fullName evidence="5">Penicillin acylase family protein</fullName>
    </submittedName>
</protein>
<accession>A0ABX2Q3J9</accession>
<dbReference type="EMBL" id="JABKAV010000032">
    <property type="protein sequence ID" value="NVO85504.1"/>
    <property type="molecule type" value="Genomic_DNA"/>
</dbReference>
<feature type="signal peptide" evidence="4">
    <location>
        <begin position="1"/>
        <end position="19"/>
    </location>
</feature>
<gene>
    <name evidence="5" type="ORF">HW556_11500</name>
</gene>
<evidence type="ECO:0000256" key="2">
    <source>
        <dbReference type="ARBA" id="ARBA00022801"/>
    </source>
</evidence>
<keyword evidence="4" id="KW-0732">Signal</keyword>
<dbReference type="Gene3D" id="3.60.20.10">
    <property type="entry name" value="Glutamine Phosphoribosylpyrophosphate, subunit 1, domain 1"/>
    <property type="match status" value="1"/>
</dbReference>
<dbReference type="PANTHER" id="PTHR34218:SF3">
    <property type="entry name" value="ACYL-HOMOSERINE LACTONE ACYLASE PVDQ"/>
    <property type="match status" value="1"/>
</dbReference>
<dbReference type="SUPFAM" id="SSF56235">
    <property type="entry name" value="N-terminal nucleophile aminohydrolases (Ntn hydrolases)"/>
    <property type="match status" value="1"/>
</dbReference>
<keyword evidence="2" id="KW-0378">Hydrolase</keyword>
<dbReference type="Pfam" id="PF01804">
    <property type="entry name" value="Penicil_amidase"/>
    <property type="match status" value="1"/>
</dbReference>
<sequence>MRLPILASLLLLSAFGARAQAFQSAEIARWQRQAKQVTITRDTWGVPHVSGQTDADAVFGLLYAQCEDDFARVEANYLDALGRRAEVEGESALYHDLRARLFMDSTQAIALYQKSPNWMRQLLQAFADGTNYYLHTHPQTKPQLLRRFQPWMPLLFSEGSIGGNVSVVPVERLKAFYSRQLAPGTGWQPPQLPTKEDLLDRSSLGSNGFAIAPQLSASGHPLLLINPHTSFYFRPEVQMTSKAGLNAYGAVTWGQFFIYQGFNEHCGWMHTSSYADSMDEYLETVAQQPDGRYTYRYGAEQRPVRQQPVRVAYRAADGTTKSREFTTYHTHHGPVVGQQPDGQWLTVRMMDTPVAALEQSYLRTKATDYASFQQVMKLNGNASNNTVFADSKGTIAYWHGNFMPRRDPQFNWSQPVDGSNPKTEWQGLHQAEDIVQVKNPASGWLQN</sequence>
<evidence type="ECO:0000256" key="4">
    <source>
        <dbReference type="SAM" id="SignalP"/>
    </source>
</evidence>
<organism evidence="5 6">
    <name type="scientific">Hymenobacter terrestris</name>
    <dbReference type="NCBI Taxonomy" id="2748310"/>
    <lineage>
        <taxon>Bacteria</taxon>
        <taxon>Pseudomonadati</taxon>
        <taxon>Bacteroidota</taxon>
        <taxon>Cytophagia</taxon>
        <taxon>Cytophagales</taxon>
        <taxon>Hymenobacteraceae</taxon>
        <taxon>Hymenobacter</taxon>
    </lineage>
</organism>
<keyword evidence="6" id="KW-1185">Reference proteome</keyword>
<reference evidence="5 6" key="1">
    <citation type="submission" date="2020-05" db="EMBL/GenBank/DDBJ databases">
        <title>Hymenobacter terrestris sp. nov. and Hymenobacter lapidiphilus sp. nov., isolated from regoliths in Antarctica.</title>
        <authorList>
            <person name="Sedlacek I."/>
            <person name="Pantucek R."/>
            <person name="Zeman M."/>
            <person name="Holochova P."/>
            <person name="Kralova S."/>
            <person name="Stankova E."/>
            <person name="Sedo O."/>
            <person name="Micenkova L."/>
            <person name="Svec P."/>
            <person name="Gupta V."/>
            <person name="Sood U."/>
            <person name="Korpole U.S."/>
            <person name="Lal R."/>
        </authorList>
    </citation>
    <scope>NUCLEOTIDE SEQUENCE [LARGE SCALE GENOMIC DNA]</scope>
    <source>
        <strain evidence="5 6">P5252</strain>
    </source>
</reference>
<feature type="non-terminal residue" evidence="5">
    <location>
        <position position="447"/>
    </location>
</feature>
<evidence type="ECO:0000313" key="6">
    <source>
        <dbReference type="Proteomes" id="UP000626554"/>
    </source>
</evidence>
<evidence type="ECO:0000313" key="5">
    <source>
        <dbReference type="EMBL" id="NVO85504.1"/>
    </source>
</evidence>
<name>A0ABX2Q3J9_9BACT</name>
<dbReference type="Gene3D" id="2.30.120.10">
    <property type="match status" value="1"/>
</dbReference>
<proteinExistence type="inferred from homology"/>
<keyword evidence="3" id="KW-0865">Zymogen</keyword>
<comment type="similarity">
    <text evidence="1">Belongs to the peptidase S45 family.</text>
</comment>
<dbReference type="InterPro" id="IPR043146">
    <property type="entry name" value="Penicillin_amidase_N_B-knob"/>
</dbReference>
<feature type="chain" id="PRO_5045107311" evidence="4">
    <location>
        <begin position="20"/>
        <end position="447"/>
    </location>
</feature>
<dbReference type="RefSeq" id="WP_176900188.1">
    <property type="nucleotide sequence ID" value="NZ_JABKAV010000032.1"/>
</dbReference>
<dbReference type="InterPro" id="IPR023343">
    <property type="entry name" value="Penicillin_amidase_dom1"/>
</dbReference>
<comment type="caution">
    <text evidence="5">The sequence shown here is derived from an EMBL/GenBank/DDBJ whole genome shotgun (WGS) entry which is preliminary data.</text>
</comment>
<dbReference type="PANTHER" id="PTHR34218">
    <property type="entry name" value="PEPTIDASE S45 PENICILLIN AMIDASE"/>
    <property type="match status" value="1"/>
</dbReference>
<evidence type="ECO:0000256" key="3">
    <source>
        <dbReference type="ARBA" id="ARBA00023145"/>
    </source>
</evidence>
<evidence type="ECO:0000256" key="1">
    <source>
        <dbReference type="ARBA" id="ARBA00006586"/>
    </source>
</evidence>
<dbReference type="InterPro" id="IPR029055">
    <property type="entry name" value="Ntn_hydrolases_N"/>
</dbReference>
<dbReference type="Gene3D" id="1.10.439.10">
    <property type="entry name" value="Penicillin Amidohydrolase, domain 1"/>
    <property type="match status" value="1"/>
</dbReference>
<dbReference type="InterPro" id="IPR002692">
    <property type="entry name" value="S45"/>
</dbReference>
<dbReference type="Proteomes" id="UP000626554">
    <property type="component" value="Unassembled WGS sequence"/>
</dbReference>